<name>A0A5B9QQ99_9BACT</name>
<accession>A0A5B9QQ99</accession>
<gene>
    <name evidence="7" type="ORF">UC8_11770</name>
</gene>
<dbReference type="Pfam" id="PF07626">
    <property type="entry name" value="PSD3"/>
    <property type="match status" value="1"/>
</dbReference>
<dbReference type="EMBL" id="CP042914">
    <property type="protein sequence ID" value="QEG39216.1"/>
    <property type="molecule type" value="Genomic_DNA"/>
</dbReference>
<dbReference type="SUPFAM" id="SSF46626">
    <property type="entry name" value="Cytochrome c"/>
    <property type="match status" value="1"/>
</dbReference>
<proteinExistence type="predicted"/>
<feature type="domain" description="DUF1595" evidence="6">
    <location>
        <begin position="544"/>
        <end position="602"/>
    </location>
</feature>
<dbReference type="InterPro" id="IPR013043">
    <property type="entry name" value="DUF1595"/>
</dbReference>
<evidence type="ECO:0000259" key="3">
    <source>
        <dbReference type="Pfam" id="PF07627"/>
    </source>
</evidence>
<dbReference type="InterPro" id="IPR036909">
    <property type="entry name" value="Cyt_c-like_dom_sf"/>
</dbReference>
<evidence type="ECO:0000259" key="6">
    <source>
        <dbReference type="Pfam" id="PF07637"/>
    </source>
</evidence>
<feature type="domain" description="DUF1588" evidence="3">
    <location>
        <begin position="763"/>
        <end position="860"/>
    </location>
</feature>
<dbReference type="Pfam" id="PF07635">
    <property type="entry name" value="PSCyt1"/>
    <property type="match status" value="1"/>
</dbReference>
<protein>
    <recommendedName>
        <fullName evidence="9">Planctomycete cytochrome C</fullName>
    </recommendedName>
</protein>
<dbReference type="InterPro" id="IPR011478">
    <property type="entry name" value="DUF1585"/>
</dbReference>
<evidence type="ECO:0008006" key="9">
    <source>
        <dbReference type="Google" id="ProtNLM"/>
    </source>
</evidence>
<dbReference type="Pfam" id="PF07631">
    <property type="entry name" value="PSD4"/>
    <property type="match status" value="1"/>
</dbReference>
<dbReference type="Pfam" id="PF07627">
    <property type="entry name" value="PSCyt3"/>
    <property type="match status" value="1"/>
</dbReference>
<feature type="domain" description="DUF1587" evidence="2">
    <location>
        <begin position="116"/>
        <end position="180"/>
    </location>
</feature>
<dbReference type="Proteomes" id="UP000325286">
    <property type="component" value="Chromosome"/>
</dbReference>
<organism evidence="7 8">
    <name type="scientific">Roseimaritima ulvae</name>
    <dbReference type="NCBI Taxonomy" id="980254"/>
    <lineage>
        <taxon>Bacteria</taxon>
        <taxon>Pseudomonadati</taxon>
        <taxon>Planctomycetota</taxon>
        <taxon>Planctomycetia</taxon>
        <taxon>Pirellulales</taxon>
        <taxon>Pirellulaceae</taxon>
        <taxon>Roseimaritima</taxon>
    </lineage>
</organism>
<dbReference type="GO" id="GO:0020037">
    <property type="term" value="F:heme binding"/>
    <property type="evidence" value="ECO:0007669"/>
    <property type="project" value="InterPro"/>
</dbReference>
<dbReference type="AlphaFoldDB" id="A0A5B9QQ99"/>
<dbReference type="InterPro" id="IPR011429">
    <property type="entry name" value="Cyt_c_Planctomycete-type"/>
</dbReference>
<evidence type="ECO:0000313" key="8">
    <source>
        <dbReference type="Proteomes" id="UP000325286"/>
    </source>
</evidence>
<evidence type="ECO:0000259" key="1">
    <source>
        <dbReference type="Pfam" id="PF07624"/>
    </source>
</evidence>
<dbReference type="InterPro" id="IPR013036">
    <property type="entry name" value="DUF1587"/>
</dbReference>
<evidence type="ECO:0000313" key="7">
    <source>
        <dbReference type="EMBL" id="QEG39216.1"/>
    </source>
</evidence>
<evidence type="ECO:0000259" key="2">
    <source>
        <dbReference type="Pfam" id="PF07626"/>
    </source>
</evidence>
<dbReference type="InterPro" id="IPR013042">
    <property type="entry name" value="DUF1592"/>
</dbReference>
<sequence>MASLRSSQAADLESLEREFRDVIQPLVKAHCFSCHDDNTQEAMLNLQRYAAAGDVIAAHQTWEEVLDRLELEDMPPEDAPTQLGQQDRQQIIAWIEAVRTFEANRNAGDPGAVLARRLSNAEYDYSIRDLTGVDIRPTKTFPVDPANEAGFDNSGESLSMSPALMNKYLEAARTVVEHMVLSPEGIAFAPHPVVTDTDRDKYCVNRIVDFYKRQPTDFADYFYAAWKYQHRDALQPPHASLQAVAADTGISAKYLKTVWDALHDSQIRTGPLKELQSRWQALPEPTDREGALSACQDMRDYVLRTRKHFEPKFDNLKIQGIHAGAQPFVLWKNEQYAANRRTAHFDFLDADKKAQPEQLGFELPSDAQRESFEADCQRFCEIFPDAFYISERGRDYLGKPKSQQEKGRLLSAGFHSMMGYFRDDQPLQQLLLDDAGQAELDALWKQLDFFTAAPMRQYQGFLWFERTDSRYMRDPEFDFARPEDQQALSEKLITELSEVYVAKAIRSGGEGVALQALRDYFRNINDQIRWVVRARREAQTVHLEAVVEFCQRAYRRPLQAEEVSGLKAFYQTLKTTDGLTHEEAIQDTVVAILMSPHFAYRLDLLSDSDQSRALTAMELASRLSYFLWSSVPDEELLDVAASGRLLEQDVLLEQVDRMLADDRVRALATEFGGNWLDFRRFEEHNSVDRERFPSFDDELRSAMFEEPIRFFVDILQNDRSALDFLYADHTFVNAVLAKHYDMDDVQIEGAGWQRVDEASRYGRGGVLPMSVFLTKNAPGLRTSPVKRGYWVVRRLLGEHIPPPPPDVPELPADESQLGELTLRQTLAKHRDHASCAGCHNRIDSVGLIFEGFGPIGERRTLDLGGRPIDAAAEFPDGSQREGVADLREYIRQQRQQDFIDNTSRKLLSYALGRTLLLSDQTLLDTMQADLQHNEYRFNQLIRTIVSSPQFLNKRGRPMSANVSAAARSTTDE</sequence>
<feature type="domain" description="Cytochrome C Planctomycete-type" evidence="5">
    <location>
        <begin position="31"/>
        <end position="78"/>
    </location>
</feature>
<dbReference type="Pfam" id="PF07637">
    <property type="entry name" value="PSD5"/>
    <property type="match status" value="1"/>
</dbReference>
<keyword evidence="8" id="KW-1185">Reference proteome</keyword>
<reference evidence="7 8" key="1">
    <citation type="submission" date="2019-08" db="EMBL/GenBank/DDBJ databases">
        <title>Deep-cultivation of Planctomycetes and their phenomic and genomic characterization uncovers novel biology.</title>
        <authorList>
            <person name="Wiegand S."/>
            <person name="Jogler M."/>
            <person name="Boedeker C."/>
            <person name="Pinto D."/>
            <person name="Vollmers J."/>
            <person name="Rivas-Marin E."/>
            <person name="Kohn T."/>
            <person name="Peeters S.H."/>
            <person name="Heuer A."/>
            <person name="Rast P."/>
            <person name="Oberbeckmann S."/>
            <person name="Bunk B."/>
            <person name="Jeske O."/>
            <person name="Meyerdierks A."/>
            <person name="Storesund J.E."/>
            <person name="Kallscheuer N."/>
            <person name="Luecker S."/>
            <person name="Lage O.M."/>
            <person name="Pohl T."/>
            <person name="Merkel B.J."/>
            <person name="Hornburger P."/>
            <person name="Mueller R.-W."/>
            <person name="Bruemmer F."/>
            <person name="Labrenz M."/>
            <person name="Spormann A.M."/>
            <person name="Op den Camp H."/>
            <person name="Overmann J."/>
            <person name="Amann R."/>
            <person name="Jetten M.S.M."/>
            <person name="Mascher T."/>
            <person name="Medema M.H."/>
            <person name="Devos D.P."/>
            <person name="Kaster A.-K."/>
            <person name="Ovreas L."/>
            <person name="Rohde M."/>
            <person name="Galperin M.Y."/>
            <person name="Jogler C."/>
        </authorList>
    </citation>
    <scope>NUCLEOTIDE SEQUENCE [LARGE SCALE GENOMIC DNA]</scope>
    <source>
        <strain evidence="7 8">UC8</strain>
    </source>
</reference>
<dbReference type="GO" id="GO:0009055">
    <property type="term" value="F:electron transfer activity"/>
    <property type="evidence" value="ECO:0007669"/>
    <property type="project" value="InterPro"/>
</dbReference>
<evidence type="ECO:0000259" key="4">
    <source>
        <dbReference type="Pfam" id="PF07631"/>
    </source>
</evidence>
<feature type="domain" description="DUF1585" evidence="1">
    <location>
        <begin position="876"/>
        <end position="950"/>
    </location>
</feature>
<dbReference type="Pfam" id="PF07624">
    <property type="entry name" value="PSD2"/>
    <property type="match status" value="1"/>
</dbReference>
<dbReference type="KEGG" id="rul:UC8_11770"/>
<evidence type="ECO:0000259" key="5">
    <source>
        <dbReference type="Pfam" id="PF07635"/>
    </source>
</evidence>
<feature type="domain" description="DUF1592" evidence="4">
    <location>
        <begin position="614"/>
        <end position="742"/>
    </location>
</feature>
<dbReference type="InterPro" id="IPR013039">
    <property type="entry name" value="DUF1588"/>
</dbReference>